<feature type="transmembrane region" description="Helical" evidence="13">
    <location>
        <begin position="782"/>
        <end position="802"/>
    </location>
</feature>
<feature type="transmembrane region" description="Helical" evidence="13">
    <location>
        <begin position="986"/>
        <end position="1009"/>
    </location>
</feature>
<dbReference type="EMBL" id="LNIX01000001">
    <property type="protein sequence ID" value="OXA64028.1"/>
    <property type="molecule type" value="Genomic_DNA"/>
</dbReference>
<feature type="repeat" description="ANK" evidence="12">
    <location>
        <begin position="107"/>
        <end position="139"/>
    </location>
</feature>
<keyword evidence="5" id="KW-0677">Repeat</keyword>
<dbReference type="OrthoDB" id="1661883at2759"/>
<evidence type="ECO:0000256" key="3">
    <source>
        <dbReference type="ARBA" id="ARBA00022606"/>
    </source>
</evidence>
<keyword evidence="10" id="KW-0325">Glycoprotein</keyword>
<dbReference type="Pfam" id="PF00520">
    <property type="entry name" value="Ion_trans"/>
    <property type="match status" value="1"/>
</dbReference>
<keyword evidence="16" id="KW-1185">Reference proteome</keyword>
<evidence type="ECO:0000256" key="9">
    <source>
        <dbReference type="ARBA" id="ARBA00023136"/>
    </source>
</evidence>
<dbReference type="SUPFAM" id="SSF48403">
    <property type="entry name" value="Ankyrin repeat"/>
    <property type="match status" value="2"/>
</dbReference>
<feature type="transmembrane region" description="Helical" evidence="13">
    <location>
        <begin position="885"/>
        <end position="907"/>
    </location>
</feature>
<keyword evidence="3" id="KW-0716">Sensory transduction</keyword>
<feature type="domain" description="Ion transport" evidence="14">
    <location>
        <begin position="784"/>
        <end position="1019"/>
    </location>
</feature>
<evidence type="ECO:0000313" key="15">
    <source>
        <dbReference type="EMBL" id="OXA64028.1"/>
    </source>
</evidence>
<feature type="repeat" description="ANK" evidence="12">
    <location>
        <begin position="502"/>
        <end position="528"/>
    </location>
</feature>
<keyword evidence="2" id="KW-0813">Transport</keyword>
<dbReference type="InterPro" id="IPR005821">
    <property type="entry name" value="Ion_trans_dom"/>
</dbReference>
<evidence type="ECO:0000256" key="7">
    <source>
        <dbReference type="ARBA" id="ARBA00023043"/>
    </source>
</evidence>
<evidence type="ECO:0000256" key="4">
    <source>
        <dbReference type="ARBA" id="ARBA00022692"/>
    </source>
</evidence>
<evidence type="ECO:0000256" key="11">
    <source>
        <dbReference type="ARBA" id="ARBA00023303"/>
    </source>
</evidence>
<sequence>MASSKSSSTMKIQGLKTYIQSDVGTKLKNIVKAISLKRQPSVTELVEIAEQGNVAEFTRLVTEDPSKLDIRDGRGRASVHQATIRNHVKILEVVERFNGNLDLTDNSGNSCIHLAVEADALDALEFLLSHGADTKKLNANQQSCLHLAAEMNKIAALEVMAKFRTILDPNLPGENGRTALSAAAINDNEDHSSKRLSILLLCCMISEPVPEDLVNMVFFRFTKRPSMLRQDQWREILLSWGEAQGSCSREEMISFFDAEGNVPLHSAVHGGDLKAVELCLRSGAKISTQQHDLSTPVHLACSQGSMEIIKLMFQLQPEEKETCLKSCDVQRRAPLHYASMFDHYNLVEYLIEQGAIVNALDKEKRTPLHLAASRNGWRTVKSLIRFGANITLKDNEMRNVLHTIVINGGDLDKILDEEIYTDFIGILEEKDKNGYTPLHYASKLGHIKTAAKLLQLGSSIVTKNNDGENVFHIACRYGRLQIIQRILRLEGHNSVINASNSAGQTPLHISSFSGHVRVVQALIKKRGNKLESEHPFSSLENTPLHVASMECQPTAVELLLTMNCALTYNFNGFSAIDFALQNKFTSVALVMVTHRTRGDEVLSMTAGKHSSIMLALIGTMPQVVTALLDRYITKSDAKSDSEQYHIKYDFKWLSLPTPENAFEQPKHKFWNHETKYLPILNGMVSYGRVELLSHDLSQKYLHMKWNGYGRFVHVTQLVLYLIFLVVLTSYASHNSKSKSEDSSMSILSSSLKTRAGNLRNDSSNLTKDDAWETTLMGTAHTYSIWEAVKAVLIFSIALICLLREGINIWRQKWNYILNSSNWVFWVMNVACLVMTVSKLTETEDFINPSASLATFLSWFYLLLFLQRFDGVGIYIVMFSEILHTLLRVLMIFSILIVAFGLAFYILLSEANHKAFSEIPISLMRTFSMMLGDMDFLNTFVYPRYCEDVGTSYSTNGSAVKGFSDENSSPRECGKNDRTLPHPVSSFLILAMFIILMPILLMNLLIGLAVGDIESVRRNAQLKRLAMQVYLHTSLEKTLPDFILRDKKEVIEYPNARKARLGLIDHFFKYFQPKSAHKEDTEEADEELSDDLMSAVTQSNQAIADISGRLENLETLLRLVCHKMELSTDTDFIDEGTIVDDSSPMSDVRTRFKRGVTLRLTKPRPPPPQRSDSAAI</sequence>
<evidence type="ECO:0000256" key="10">
    <source>
        <dbReference type="ARBA" id="ARBA00023180"/>
    </source>
</evidence>
<name>A0A226F3H7_FOLCA</name>
<feature type="repeat" description="ANK" evidence="12">
    <location>
        <begin position="330"/>
        <end position="362"/>
    </location>
</feature>
<keyword evidence="15" id="KW-0675">Receptor</keyword>
<feature type="transmembrane region" description="Helical" evidence="13">
    <location>
        <begin position="822"/>
        <end position="839"/>
    </location>
</feature>
<feature type="repeat" description="ANK" evidence="12">
    <location>
        <begin position="259"/>
        <end position="291"/>
    </location>
</feature>
<evidence type="ECO:0000256" key="1">
    <source>
        <dbReference type="ARBA" id="ARBA00004141"/>
    </source>
</evidence>
<dbReference type="PROSITE" id="PS50297">
    <property type="entry name" value="ANK_REP_REGION"/>
    <property type="match status" value="6"/>
</dbReference>
<dbReference type="Gene3D" id="1.25.40.20">
    <property type="entry name" value="Ankyrin repeat-containing domain"/>
    <property type="match status" value="3"/>
</dbReference>
<protein>
    <submittedName>
        <fullName evidence="15">Transient receptor potential cation channel subfamily A member 1</fullName>
    </submittedName>
</protein>
<dbReference type="InterPro" id="IPR036770">
    <property type="entry name" value="Ankyrin_rpt-contain_sf"/>
</dbReference>
<dbReference type="Proteomes" id="UP000198287">
    <property type="component" value="Unassembled WGS sequence"/>
</dbReference>
<feature type="transmembrane region" description="Helical" evidence="13">
    <location>
        <begin position="611"/>
        <end position="628"/>
    </location>
</feature>
<dbReference type="PANTHER" id="PTHR47143:SF1">
    <property type="entry name" value="ION_TRANS DOMAIN-CONTAINING PROTEIN"/>
    <property type="match status" value="1"/>
</dbReference>
<dbReference type="OMA" id="HWATEKN"/>
<dbReference type="GO" id="GO:0005216">
    <property type="term" value="F:monoatomic ion channel activity"/>
    <property type="evidence" value="ECO:0007669"/>
    <property type="project" value="InterPro"/>
</dbReference>
<dbReference type="PROSITE" id="PS50088">
    <property type="entry name" value="ANK_REPEAT"/>
    <property type="match status" value="6"/>
</dbReference>
<evidence type="ECO:0000256" key="5">
    <source>
        <dbReference type="ARBA" id="ARBA00022737"/>
    </source>
</evidence>
<dbReference type="STRING" id="158441.A0A226F3H7"/>
<evidence type="ECO:0000259" key="14">
    <source>
        <dbReference type="Pfam" id="PF00520"/>
    </source>
</evidence>
<keyword evidence="6 13" id="KW-1133">Transmembrane helix</keyword>
<dbReference type="InterPro" id="IPR002110">
    <property type="entry name" value="Ankyrin_rpt"/>
</dbReference>
<feature type="transmembrane region" description="Helical" evidence="13">
    <location>
        <begin position="711"/>
        <end position="731"/>
    </location>
</feature>
<proteinExistence type="predicted"/>
<dbReference type="AlphaFoldDB" id="A0A226F3H7"/>
<keyword evidence="9 13" id="KW-0472">Membrane</keyword>
<reference evidence="15 16" key="1">
    <citation type="submission" date="2015-12" db="EMBL/GenBank/DDBJ databases">
        <title>The genome of Folsomia candida.</title>
        <authorList>
            <person name="Faddeeva A."/>
            <person name="Derks M.F."/>
            <person name="Anvar Y."/>
            <person name="Smit S."/>
            <person name="Van Straalen N."/>
            <person name="Roelofs D."/>
        </authorList>
    </citation>
    <scope>NUCLEOTIDE SEQUENCE [LARGE SCALE GENOMIC DNA]</scope>
    <source>
        <strain evidence="15 16">VU population</strain>
        <tissue evidence="15">Whole body</tissue>
    </source>
</reference>
<keyword evidence="8" id="KW-0406">Ion transport</keyword>
<evidence type="ECO:0000256" key="13">
    <source>
        <dbReference type="SAM" id="Phobius"/>
    </source>
</evidence>
<dbReference type="GO" id="GO:0034703">
    <property type="term" value="C:cation channel complex"/>
    <property type="evidence" value="ECO:0007669"/>
    <property type="project" value="UniProtKB-ARBA"/>
</dbReference>
<evidence type="ECO:0000256" key="2">
    <source>
        <dbReference type="ARBA" id="ARBA00022448"/>
    </source>
</evidence>
<comment type="subcellular location">
    <subcellularLocation>
        <location evidence="1">Membrane</location>
        <topology evidence="1">Multi-pass membrane protein</topology>
    </subcellularLocation>
</comment>
<keyword evidence="4 13" id="KW-0812">Transmembrane</keyword>
<organism evidence="15 16">
    <name type="scientific">Folsomia candida</name>
    <name type="common">Springtail</name>
    <dbReference type="NCBI Taxonomy" id="158441"/>
    <lineage>
        <taxon>Eukaryota</taxon>
        <taxon>Metazoa</taxon>
        <taxon>Ecdysozoa</taxon>
        <taxon>Arthropoda</taxon>
        <taxon>Hexapoda</taxon>
        <taxon>Collembola</taxon>
        <taxon>Entomobryomorpha</taxon>
        <taxon>Isotomoidea</taxon>
        <taxon>Isotomidae</taxon>
        <taxon>Proisotominae</taxon>
        <taxon>Folsomia</taxon>
    </lineage>
</organism>
<feature type="repeat" description="ANK" evidence="12">
    <location>
        <begin position="433"/>
        <end position="465"/>
    </location>
</feature>
<evidence type="ECO:0000313" key="16">
    <source>
        <dbReference type="Proteomes" id="UP000198287"/>
    </source>
</evidence>
<dbReference type="InterPro" id="IPR052076">
    <property type="entry name" value="TRP_cation_channel"/>
</dbReference>
<evidence type="ECO:0000256" key="12">
    <source>
        <dbReference type="PROSITE-ProRule" id="PRU00023"/>
    </source>
</evidence>
<keyword evidence="11" id="KW-0407">Ion channel</keyword>
<accession>A0A226F3H7</accession>
<evidence type="ECO:0000256" key="8">
    <source>
        <dbReference type="ARBA" id="ARBA00023065"/>
    </source>
</evidence>
<dbReference type="Pfam" id="PF12796">
    <property type="entry name" value="Ank_2"/>
    <property type="match status" value="3"/>
</dbReference>
<comment type="caution">
    <text evidence="15">The sequence shown here is derived from an EMBL/GenBank/DDBJ whole genome shotgun (WGS) entry which is preliminary data.</text>
</comment>
<gene>
    <name evidence="15" type="ORF">Fcan01_02230</name>
</gene>
<dbReference type="SMART" id="SM00248">
    <property type="entry name" value="ANK"/>
    <property type="match status" value="13"/>
</dbReference>
<evidence type="ECO:0000256" key="6">
    <source>
        <dbReference type="ARBA" id="ARBA00022989"/>
    </source>
</evidence>
<dbReference type="Pfam" id="PF13637">
    <property type="entry name" value="Ank_4"/>
    <property type="match status" value="1"/>
</dbReference>
<feature type="repeat" description="ANK" evidence="12">
    <location>
        <begin position="363"/>
        <end position="395"/>
    </location>
</feature>
<dbReference type="PANTHER" id="PTHR47143">
    <property type="entry name" value="TRANSIENT RECEPTOR POTENTIAL CATION CHANNEL PROTEIN PAINLESS"/>
    <property type="match status" value="1"/>
</dbReference>
<keyword evidence="7 12" id="KW-0040">ANK repeat</keyword>